<dbReference type="PANTHER" id="PTHR22902:SF27">
    <property type="entry name" value="PLECKSTRIN HOMOLOGY DOMAIN-CONTAINING FAMILY A MEMBER 3"/>
    <property type="match status" value="1"/>
</dbReference>
<dbReference type="RefSeq" id="XP_013409843.1">
    <property type="nucleotide sequence ID" value="XM_013554389.1"/>
</dbReference>
<protein>
    <submittedName>
        <fullName evidence="5">Uncharacterized protein LOC106173303</fullName>
    </submittedName>
</protein>
<evidence type="ECO:0000256" key="1">
    <source>
        <dbReference type="ARBA" id="ARBA00022553"/>
    </source>
</evidence>
<dbReference type="SMART" id="SM00233">
    <property type="entry name" value="PH"/>
    <property type="match status" value="1"/>
</dbReference>
<reference evidence="5" key="1">
    <citation type="submission" date="2025-08" db="UniProtKB">
        <authorList>
            <consortium name="RefSeq"/>
        </authorList>
    </citation>
    <scope>IDENTIFICATION</scope>
    <source>
        <tissue evidence="5">Gonads</tissue>
    </source>
</reference>
<dbReference type="GO" id="GO:0001881">
    <property type="term" value="P:receptor recycling"/>
    <property type="evidence" value="ECO:0007669"/>
    <property type="project" value="TreeGrafter"/>
</dbReference>
<evidence type="ECO:0000313" key="5">
    <source>
        <dbReference type="RefSeq" id="XP_013409843.1"/>
    </source>
</evidence>
<dbReference type="InterPro" id="IPR045188">
    <property type="entry name" value="Boi1/Boi2-like"/>
</dbReference>
<dbReference type="OrthoDB" id="2157866at2759"/>
<dbReference type="KEGG" id="lak:106173303"/>
<evidence type="ECO:0000256" key="2">
    <source>
        <dbReference type="SAM" id="MobiDB-lite"/>
    </source>
</evidence>
<gene>
    <name evidence="5" type="primary">LOC106173303</name>
</gene>
<dbReference type="GO" id="GO:0055037">
    <property type="term" value="C:recycling endosome"/>
    <property type="evidence" value="ECO:0007669"/>
    <property type="project" value="TreeGrafter"/>
</dbReference>
<dbReference type="InParanoid" id="A0A1S3JHK8"/>
<dbReference type="SUPFAM" id="SSF50729">
    <property type="entry name" value="PH domain-like"/>
    <property type="match status" value="1"/>
</dbReference>
<dbReference type="Proteomes" id="UP000085678">
    <property type="component" value="Unplaced"/>
</dbReference>
<dbReference type="Pfam" id="PF00169">
    <property type="entry name" value="PH"/>
    <property type="match status" value="1"/>
</dbReference>
<organism evidence="4 5">
    <name type="scientific">Lingula anatina</name>
    <name type="common">Brachiopod</name>
    <name type="synonym">Lingula unguis</name>
    <dbReference type="NCBI Taxonomy" id="7574"/>
    <lineage>
        <taxon>Eukaryota</taxon>
        <taxon>Metazoa</taxon>
        <taxon>Spiralia</taxon>
        <taxon>Lophotrochozoa</taxon>
        <taxon>Brachiopoda</taxon>
        <taxon>Linguliformea</taxon>
        <taxon>Lingulata</taxon>
        <taxon>Lingulida</taxon>
        <taxon>Linguloidea</taxon>
        <taxon>Lingulidae</taxon>
        <taxon>Lingula</taxon>
    </lineage>
</organism>
<dbReference type="Gene3D" id="2.30.29.30">
    <property type="entry name" value="Pleckstrin-homology domain (PH domain)/Phosphotyrosine-binding domain (PTB)"/>
    <property type="match status" value="1"/>
</dbReference>
<dbReference type="GO" id="GO:0005769">
    <property type="term" value="C:early endosome"/>
    <property type="evidence" value="ECO:0007669"/>
    <property type="project" value="TreeGrafter"/>
</dbReference>
<accession>A0A1S3JHK8</accession>
<proteinExistence type="predicted"/>
<dbReference type="OMA" id="RTYYIHA"/>
<dbReference type="AlphaFoldDB" id="A0A1S3JHK8"/>
<feature type="compositionally biased region" description="Polar residues" evidence="2">
    <location>
        <begin position="1"/>
        <end position="15"/>
    </location>
</feature>
<sequence length="141" mass="16061">METTEQVPSDSSGVKTENHSQDEKSVEEISGWLHKRSKLSRKWCKKWCLLYKTDLLYGDQPEDQNKIPRAKMKAVSLVGAEIAESDIDNKINGFSIKPKGKKRTFYFCADTAQEQINWMEAICLAKISNRTTDNSEACVIQ</sequence>
<dbReference type="GO" id="GO:0007032">
    <property type="term" value="P:endosome organization"/>
    <property type="evidence" value="ECO:0007669"/>
    <property type="project" value="TreeGrafter"/>
</dbReference>
<evidence type="ECO:0000259" key="3">
    <source>
        <dbReference type="PROSITE" id="PS50003"/>
    </source>
</evidence>
<dbReference type="InterPro" id="IPR001849">
    <property type="entry name" value="PH_domain"/>
</dbReference>
<feature type="region of interest" description="Disordered" evidence="2">
    <location>
        <begin position="1"/>
        <end position="27"/>
    </location>
</feature>
<dbReference type="GO" id="GO:0005802">
    <property type="term" value="C:trans-Golgi network"/>
    <property type="evidence" value="ECO:0007669"/>
    <property type="project" value="TreeGrafter"/>
</dbReference>
<dbReference type="InterPro" id="IPR011993">
    <property type="entry name" value="PH-like_dom_sf"/>
</dbReference>
<dbReference type="GO" id="GO:0005829">
    <property type="term" value="C:cytosol"/>
    <property type="evidence" value="ECO:0007669"/>
    <property type="project" value="GOC"/>
</dbReference>
<dbReference type="PROSITE" id="PS50003">
    <property type="entry name" value="PH_DOMAIN"/>
    <property type="match status" value="1"/>
</dbReference>
<keyword evidence="1" id="KW-0597">Phosphoprotein</keyword>
<name>A0A1S3JHK8_LINAN</name>
<feature type="compositionally biased region" description="Basic and acidic residues" evidence="2">
    <location>
        <begin position="16"/>
        <end position="27"/>
    </location>
</feature>
<dbReference type="PANTHER" id="PTHR22902">
    <property type="entry name" value="SESQUIPEDALIAN"/>
    <property type="match status" value="1"/>
</dbReference>
<dbReference type="GeneID" id="106173303"/>
<feature type="domain" description="PH" evidence="3">
    <location>
        <begin position="26"/>
        <end position="127"/>
    </location>
</feature>
<dbReference type="GO" id="GO:0042147">
    <property type="term" value="P:retrograde transport, endosome to Golgi"/>
    <property type="evidence" value="ECO:0007669"/>
    <property type="project" value="TreeGrafter"/>
</dbReference>
<evidence type="ECO:0000313" key="4">
    <source>
        <dbReference type="Proteomes" id="UP000085678"/>
    </source>
</evidence>
<keyword evidence="4" id="KW-1185">Reference proteome</keyword>